<organism evidence="1">
    <name type="scientific">Siphoviridae sp. ctBrh2</name>
    <dbReference type="NCBI Taxonomy" id="2827804"/>
    <lineage>
        <taxon>Viruses</taxon>
        <taxon>Duplodnaviria</taxon>
        <taxon>Heunggongvirae</taxon>
        <taxon>Uroviricota</taxon>
        <taxon>Caudoviricetes</taxon>
    </lineage>
</organism>
<sequence>MEFKKYEEKARYYELLTRQYRECEDFLQALKFDNKEPTDYSGIKTNSFKNCDEIVISTPAILENEISRSQLIYKVNLSKDLGMDLTNAELTIWLIKEVEQRMRVIEDELGQVFWEVEEENIIS</sequence>
<dbReference type="EMBL" id="BK032545">
    <property type="protein sequence ID" value="DAF46848.1"/>
    <property type="molecule type" value="Genomic_DNA"/>
</dbReference>
<reference evidence="1" key="1">
    <citation type="journal article" date="2021" name="Proc. Natl. Acad. Sci. U.S.A.">
        <title>A Catalog of Tens of Thousands of Viruses from Human Metagenomes Reveals Hidden Associations with Chronic Diseases.</title>
        <authorList>
            <person name="Tisza M.J."/>
            <person name="Buck C.B."/>
        </authorList>
    </citation>
    <scope>NUCLEOTIDE SEQUENCE</scope>
    <source>
        <strain evidence="1">CtBrh2</strain>
    </source>
</reference>
<accession>A0A8S5S7C7</accession>
<name>A0A8S5S7C7_9CAUD</name>
<protein>
    <submittedName>
        <fullName evidence="1">Uncharacterized protein</fullName>
    </submittedName>
</protein>
<evidence type="ECO:0000313" key="1">
    <source>
        <dbReference type="EMBL" id="DAF46848.1"/>
    </source>
</evidence>
<proteinExistence type="predicted"/>